<accession>A0AAW1QQT1</accession>
<dbReference type="EMBL" id="JALJOR010000002">
    <property type="protein sequence ID" value="KAK9823610.1"/>
    <property type="molecule type" value="Genomic_DNA"/>
</dbReference>
<sequence>MGAQNSNLRRCIEDEFQRLAPEGRSHLVLRQIVQLHLPPSMWVVDTCHLGVLFVLDNDHDGRFTLEELLMLVDLARQRSRRYQPHEFQSQMQGFCTLQLWRAMAVTGGKAAFVDWMSQLLLENMEAQTFTQYPGHTYLNRDTIETLHHVLSIQETQGMDFQTFFDLLQRVGEERGLMELGNEELDDWLPLEVVREFLNSMNAGMLKVMADIYPSTDAALIV</sequence>
<organism evidence="1 2">
    <name type="scientific">[Myrmecia] bisecta</name>
    <dbReference type="NCBI Taxonomy" id="41462"/>
    <lineage>
        <taxon>Eukaryota</taxon>
        <taxon>Viridiplantae</taxon>
        <taxon>Chlorophyta</taxon>
        <taxon>core chlorophytes</taxon>
        <taxon>Trebouxiophyceae</taxon>
        <taxon>Trebouxiales</taxon>
        <taxon>Trebouxiaceae</taxon>
        <taxon>Myrmecia</taxon>
    </lineage>
</organism>
<dbReference type="AlphaFoldDB" id="A0AAW1QQT1"/>
<keyword evidence="2" id="KW-1185">Reference proteome</keyword>
<dbReference type="Proteomes" id="UP001489004">
    <property type="component" value="Unassembled WGS sequence"/>
</dbReference>
<proteinExistence type="predicted"/>
<comment type="caution">
    <text evidence="1">The sequence shown here is derived from an EMBL/GenBank/DDBJ whole genome shotgun (WGS) entry which is preliminary data.</text>
</comment>
<gene>
    <name evidence="1" type="ORF">WJX72_004211</name>
</gene>
<evidence type="ECO:0000313" key="2">
    <source>
        <dbReference type="Proteomes" id="UP001489004"/>
    </source>
</evidence>
<protein>
    <recommendedName>
        <fullName evidence="3">EF-hand domain-containing protein</fullName>
    </recommendedName>
</protein>
<name>A0AAW1QQT1_9CHLO</name>
<reference evidence="1 2" key="1">
    <citation type="journal article" date="2024" name="Nat. Commun.">
        <title>Phylogenomics reveals the evolutionary origins of lichenization in chlorophyte algae.</title>
        <authorList>
            <person name="Puginier C."/>
            <person name="Libourel C."/>
            <person name="Otte J."/>
            <person name="Skaloud P."/>
            <person name="Haon M."/>
            <person name="Grisel S."/>
            <person name="Petersen M."/>
            <person name="Berrin J.G."/>
            <person name="Delaux P.M."/>
            <person name="Dal Grande F."/>
            <person name="Keller J."/>
        </authorList>
    </citation>
    <scope>NUCLEOTIDE SEQUENCE [LARGE SCALE GENOMIC DNA]</scope>
    <source>
        <strain evidence="1 2">SAG 2043</strain>
    </source>
</reference>
<evidence type="ECO:0008006" key="3">
    <source>
        <dbReference type="Google" id="ProtNLM"/>
    </source>
</evidence>
<evidence type="ECO:0000313" key="1">
    <source>
        <dbReference type="EMBL" id="KAK9823610.1"/>
    </source>
</evidence>